<evidence type="ECO:0000313" key="2">
    <source>
        <dbReference type="Proteomes" id="UP001268610"/>
    </source>
</evidence>
<organism evidence="1 2">
    <name type="scientific">Rhizobium hidalgonense</name>
    <dbReference type="NCBI Taxonomy" id="1538159"/>
    <lineage>
        <taxon>Bacteria</taxon>
        <taxon>Pseudomonadati</taxon>
        <taxon>Pseudomonadota</taxon>
        <taxon>Alphaproteobacteria</taxon>
        <taxon>Hyphomicrobiales</taxon>
        <taxon>Rhizobiaceae</taxon>
        <taxon>Rhizobium/Agrobacterium group</taxon>
        <taxon>Rhizobium</taxon>
    </lineage>
</organism>
<accession>A0AAJ2LSI4</accession>
<evidence type="ECO:0000313" key="1">
    <source>
        <dbReference type="EMBL" id="MDR9778741.1"/>
    </source>
</evidence>
<sequence>QVTFYSFNQQEYLNLIQSWLTRFGWSADDIAQQERLALQWATQKGNRSGRVAMQFAKHVAGQRLLQQAQG</sequence>
<dbReference type="InterPro" id="IPR008533">
    <property type="entry name" value="DUF815"/>
</dbReference>
<dbReference type="Proteomes" id="UP001268610">
    <property type="component" value="Unassembled WGS sequence"/>
</dbReference>
<dbReference type="Pfam" id="PF05673">
    <property type="entry name" value="DUF815"/>
    <property type="match status" value="1"/>
</dbReference>
<dbReference type="AlphaFoldDB" id="A0AAJ2LSI4"/>
<feature type="non-terminal residue" evidence="1">
    <location>
        <position position="1"/>
    </location>
</feature>
<comment type="caution">
    <text evidence="1">The sequence shown here is derived from an EMBL/GenBank/DDBJ whole genome shotgun (WGS) entry which is preliminary data.</text>
</comment>
<dbReference type="RefSeq" id="WP_310866735.1">
    <property type="nucleotide sequence ID" value="NZ_JAVLSF010001154.1"/>
</dbReference>
<dbReference type="EMBL" id="JAVLSF010001154">
    <property type="protein sequence ID" value="MDR9778741.1"/>
    <property type="molecule type" value="Genomic_DNA"/>
</dbReference>
<reference evidence="1" key="1">
    <citation type="submission" date="2023-04" db="EMBL/GenBank/DDBJ databases">
        <title>Genomic characterization of faba bean (Vicia faba) microsymbionts in Mexican soils.</title>
        <authorList>
            <person name="Rivera Orduna F.N."/>
            <person name="Guevara-Luna J."/>
            <person name="Yan J."/>
            <person name="Arroyo-Herrera I."/>
            <person name="Li Y."/>
            <person name="Vasquez-Murrieta M.S."/>
            <person name="Wang E.T."/>
        </authorList>
    </citation>
    <scope>NUCLEOTIDE SEQUENCE</scope>
    <source>
        <strain evidence="1">CH26</strain>
    </source>
</reference>
<gene>
    <name evidence="1" type="ORF">RJJ65_40050</name>
</gene>
<name>A0AAJ2LSI4_9HYPH</name>
<protein>
    <submittedName>
        <fullName evidence="1">DUF815 domain-containing protein</fullName>
    </submittedName>
</protein>
<proteinExistence type="predicted"/>